<reference evidence="1 2" key="1">
    <citation type="journal article" date="2024" name="BMC Genomics">
        <title>De novo assembly and annotation of Popillia japonica's genome with initial clues to its potential as an invasive pest.</title>
        <authorList>
            <person name="Cucini C."/>
            <person name="Boschi S."/>
            <person name="Funari R."/>
            <person name="Cardaioli E."/>
            <person name="Iannotti N."/>
            <person name="Marturano G."/>
            <person name="Paoli F."/>
            <person name="Bruttini M."/>
            <person name="Carapelli A."/>
            <person name="Frati F."/>
            <person name="Nardi F."/>
        </authorList>
    </citation>
    <scope>NUCLEOTIDE SEQUENCE [LARGE SCALE GENOMIC DNA]</scope>
    <source>
        <strain evidence="1">DMR45628</strain>
    </source>
</reference>
<proteinExistence type="predicted"/>
<gene>
    <name evidence="1" type="ORF">QE152_g12641</name>
</gene>
<comment type="caution">
    <text evidence="1">The sequence shown here is derived from an EMBL/GenBank/DDBJ whole genome shotgun (WGS) entry which is preliminary data.</text>
</comment>
<keyword evidence="2" id="KW-1185">Reference proteome</keyword>
<evidence type="ECO:0000313" key="1">
    <source>
        <dbReference type="EMBL" id="KAK9736281.1"/>
    </source>
</evidence>
<evidence type="ECO:0000313" key="2">
    <source>
        <dbReference type="Proteomes" id="UP001458880"/>
    </source>
</evidence>
<protein>
    <recommendedName>
        <fullName evidence="3">DDE-1 domain-containing protein</fullName>
    </recommendedName>
</protein>
<dbReference type="Proteomes" id="UP001458880">
    <property type="component" value="Unassembled WGS sequence"/>
</dbReference>
<dbReference type="AlphaFoldDB" id="A0AAW1LR70"/>
<accession>A0AAW1LR70</accession>
<organism evidence="1 2">
    <name type="scientific">Popillia japonica</name>
    <name type="common">Japanese beetle</name>
    <dbReference type="NCBI Taxonomy" id="7064"/>
    <lineage>
        <taxon>Eukaryota</taxon>
        <taxon>Metazoa</taxon>
        <taxon>Ecdysozoa</taxon>
        <taxon>Arthropoda</taxon>
        <taxon>Hexapoda</taxon>
        <taxon>Insecta</taxon>
        <taxon>Pterygota</taxon>
        <taxon>Neoptera</taxon>
        <taxon>Endopterygota</taxon>
        <taxon>Coleoptera</taxon>
        <taxon>Polyphaga</taxon>
        <taxon>Scarabaeiformia</taxon>
        <taxon>Scarabaeidae</taxon>
        <taxon>Rutelinae</taxon>
        <taxon>Popillia</taxon>
    </lineage>
</organism>
<name>A0AAW1LR70_POPJA</name>
<dbReference type="EMBL" id="JASPKY010000116">
    <property type="protein sequence ID" value="KAK9736281.1"/>
    <property type="molecule type" value="Genomic_DNA"/>
</dbReference>
<evidence type="ECO:0008006" key="3">
    <source>
        <dbReference type="Google" id="ProtNLM"/>
    </source>
</evidence>
<sequence>MDSAPDYPKSIAIEDENIKITFLPPNTISLLQPLARYYSIEVINDFEDLLTIDEEIKTIIYIARQFSEEGFADFMEEEMHECIE</sequence>